<dbReference type="OrthoDB" id="10253204at2759"/>
<feature type="domain" description="Brix" evidence="2">
    <location>
        <begin position="132"/>
        <end position="315"/>
    </location>
</feature>
<dbReference type="AlphaFoldDB" id="A0A2A2LSN1"/>
<proteinExistence type="predicted"/>
<dbReference type="InterPro" id="IPR007109">
    <property type="entry name" value="Brix"/>
</dbReference>
<dbReference type="GO" id="GO:0045271">
    <property type="term" value="C:respiratory chain complex I"/>
    <property type="evidence" value="ECO:0007669"/>
    <property type="project" value="InterPro"/>
</dbReference>
<dbReference type="GO" id="GO:0005730">
    <property type="term" value="C:nucleolus"/>
    <property type="evidence" value="ECO:0007669"/>
    <property type="project" value="TreeGrafter"/>
</dbReference>
<evidence type="ECO:0000313" key="3">
    <source>
        <dbReference type="EMBL" id="PAV89169.1"/>
    </source>
</evidence>
<dbReference type="Gene3D" id="3.40.50.10480">
    <property type="entry name" value="Probable brix-domain ribosomal biogenesis protein"/>
    <property type="match status" value="1"/>
</dbReference>
<feature type="compositionally biased region" description="Basic and acidic residues" evidence="1">
    <location>
        <begin position="73"/>
        <end position="90"/>
    </location>
</feature>
<dbReference type="EMBL" id="LIAE01006468">
    <property type="protein sequence ID" value="PAV89169.1"/>
    <property type="molecule type" value="Genomic_DNA"/>
</dbReference>
<evidence type="ECO:0000313" key="4">
    <source>
        <dbReference type="Proteomes" id="UP000218231"/>
    </source>
</evidence>
<dbReference type="InterPro" id="IPR026627">
    <property type="entry name" value="NDUFB2_animal"/>
</dbReference>
<dbReference type="FunFam" id="3.40.50.10480:FF:000002">
    <property type="entry name" value="Ribosome production factor 1"/>
    <property type="match status" value="1"/>
</dbReference>
<dbReference type="InterPro" id="IPR044281">
    <property type="entry name" value="IMP4/RPF1"/>
</dbReference>
<feature type="region of interest" description="Disordered" evidence="1">
    <location>
        <begin position="1"/>
        <end position="90"/>
    </location>
</feature>
<feature type="compositionally biased region" description="Basic and acidic residues" evidence="1">
    <location>
        <begin position="21"/>
        <end position="38"/>
    </location>
</feature>
<organism evidence="3 4">
    <name type="scientific">Diploscapter pachys</name>
    <dbReference type="NCBI Taxonomy" id="2018661"/>
    <lineage>
        <taxon>Eukaryota</taxon>
        <taxon>Metazoa</taxon>
        <taxon>Ecdysozoa</taxon>
        <taxon>Nematoda</taxon>
        <taxon>Chromadorea</taxon>
        <taxon>Rhabditida</taxon>
        <taxon>Rhabditina</taxon>
        <taxon>Rhabditomorpha</taxon>
        <taxon>Rhabditoidea</taxon>
        <taxon>Rhabditidae</taxon>
        <taxon>Diploscapter</taxon>
    </lineage>
</organism>
<dbReference type="GO" id="GO:0030687">
    <property type="term" value="C:preribosome, large subunit precursor"/>
    <property type="evidence" value="ECO:0007669"/>
    <property type="project" value="TreeGrafter"/>
</dbReference>
<dbReference type="SUPFAM" id="SSF52954">
    <property type="entry name" value="Class II aaRS ABD-related"/>
    <property type="match status" value="1"/>
</dbReference>
<sequence>MGKNSVKRPKLEDGSDEEMEDLKPTEVEKLKKKYDEIKQQPTSTKSDFKHLPKNEQGKSLRKALKKEKKERRKEREKLREQLGDEAPSKEVPKTIESMREHDDTMIQEEDEEVAHDEAHDEFASYFNRETTPKVLITMTPKAKMMTWKLCFELKKCIPSSEIYSRKNVPLKKIVKQANEQNFTDLIIVSENMKQPNGLMICHLPEGPTAYFKINSLTFTKDLKRKGESTDHFPEVILNNFNTRLGHSIARMLACLFPHDPNFKGRRVVTFHNQRDYIFFRHHRYEFKKEGEKAALLELGPRFTLRLKWIQKGTFDAKWGEFERMLAHRLLTAATRFQAAKLLTARKPLGAIPVRNRWAFGEDARGPEIAVGAKGGNQQNPELHTEDYAYNGTPSKGDIPLPEWTYRTSTMGRTYLDRMISLVISSIMWAWFSYHMYYHSGMLFGHWYMPYLSEFTDEELGIPPDDAPDPEYWGHHTEEYGTYR</sequence>
<dbReference type="STRING" id="2018661.A0A2A2LSN1"/>
<feature type="compositionally biased region" description="Basic residues" evidence="1">
    <location>
        <begin position="59"/>
        <end position="72"/>
    </location>
</feature>
<keyword evidence="4" id="KW-1185">Reference proteome</keyword>
<dbReference type="SMART" id="SM00879">
    <property type="entry name" value="Brix"/>
    <property type="match status" value="1"/>
</dbReference>
<dbReference type="PROSITE" id="PS50833">
    <property type="entry name" value="BRIX"/>
    <property type="match status" value="1"/>
</dbReference>
<dbReference type="PANTHER" id="PTHR22734">
    <property type="entry name" value="U3 SMALL NUCLEOLAR RIBONUCLEOPROTEIN PROTEIN IMP4"/>
    <property type="match status" value="1"/>
</dbReference>
<feature type="compositionally biased region" description="Basic and acidic residues" evidence="1">
    <location>
        <begin position="46"/>
        <end position="58"/>
    </location>
</feature>
<comment type="caution">
    <text evidence="3">The sequence shown here is derived from an EMBL/GenBank/DDBJ whole genome shotgun (WGS) entry which is preliminary data.</text>
</comment>
<evidence type="ECO:0000259" key="2">
    <source>
        <dbReference type="PROSITE" id="PS50833"/>
    </source>
</evidence>
<reference evidence="3 4" key="1">
    <citation type="journal article" date="2017" name="Curr. Biol.">
        <title>Genome architecture and evolution of a unichromosomal asexual nematode.</title>
        <authorList>
            <person name="Fradin H."/>
            <person name="Zegar C."/>
            <person name="Gutwein M."/>
            <person name="Lucas J."/>
            <person name="Kovtun M."/>
            <person name="Corcoran D."/>
            <person name="Baugh L.R."/>
            <person name="Kiontke K."/>
            <person name="Gunsalus K."/>
            <person name="Fitch D.H."/>
            <person name="Piano F."/>
        </authorList>
    </citation>
    <scope>NUCLEOTIDE SEQUENCE [LARGE SCALE GENOMIC DNA]</scope>
    <source>
        <strain evidence="3">PF1309</strain>
    </source>
</reference>
<dbReference type="GO" id="GO:0000460">
    <property type="term" value="P:maturation of 5.8S rRNA"/>
    <property type="evidence" value="ECO:0007669"/>
    <property type="project" value="TreeGrafter"/>
</dbReference>
<dbReference type="GO" id="GO:0005743">
    <property type="term" value="C:mitochondrial inner membrane"/>
    <property type="evidence" value="ECO:0007669"/>
    <property type="project" value="InterPro"/>
</dbReference>
<dbReference type="PANTHER" id="PTHR22734:SF3">
    <property type="entry name" value="RIBOSOME PRODUCTION FACTOR 1"/>
    <property type="match status" value="1"/>
</dbReference>
<dbReference type="Pfam" id="PF04427">
    <property type="entry name" value="Brix"/>
    <property type="match status" value="1"/>
</dbReference>
<dbReference type="Proteomes" id="UP000218231">
    <property type="component" value="Unassembled WGS sequence"/>
</dbReference>
<evidence type="ECO:0000256" key="1">
    <source>
        <dbReference type="SAM" id="MobiDB-lite"/>
    </source>
</evidence>
<dbReference type="GO" id="GO:0000470">
    <property type="term" value="P:maturation of LSU-rRNA"/>
    <property type="evidence" value="ECO:0007669"/>
    <property type="project" value="TreeGrafter"/>
</dbReference>
<dbReference type="GO" id="GO:0042134">
    <property type="term" value="F:rRNA primary transcript binding"/>
    <property type="evidence" value="ECO:0007669"/>
    <property type="project" value="InterPro"/>
</dbReference>
<protein>
    <recommendedName>
        <fullName evidence="2">Brix domain-containing protein</fullName>
    </recommendedName>
</protein>
<gene>
    <name evidence="3" type="ORF">WR25_06174</name>
</gene>
<accession>A0A2A2LSN1</accession>
<dbReference type="Pfam" id="PF14813">
    <property type="entry name" value="NADH_B2"/>
    <property type="match status" value="1"/>
</dbReference>
<name>A0A2A2LSN1_9BILA</name>